<dbReference type="InterPro" id="IPR016161">
    <property type="entry name" value="Ald_DH/histidinol_DH"/>
</dbReference>
<dbReference type="RefSeq" id="WP_252677979.1">
    <property type="nucleotide sequence ID" value="NZ_JAMXHT010000002.1"/>
</dbReference>
<keyword evidence="2 4" id="KW-0560">Oxidoreductase</keyword>
<dbReference type="PANTHER" id="PTHR43570">
    <property type="entry name" value="ALDEHYDE DEHYDROGENASE"/>
    <property type="match status" value="1"/>
</dbReference>
<evidence type="ECO:0000256" key="4">
    <source>
        <dbReference type="PIRNR" id="PIRNR036492"/>
    </source>
</evidence>
<evidence type="ECO:0000256" key="2">
    <source>
        <dbReference type="ARBA" id="ARBA00023002"/>
    </source>
</evidence>
<keyword evidence="9" id="KW-1185">Reference proteome</keyword>
<accession>A0ABT1AI57</accession>
<dbReference type="InterPro" id="IPR029510">
    <property type="entry name" value="Ald_DH_CS_GLU"/>
</dbReference>
<feature type="active site" evidence="5">
    <location>
        <position position="224"/>
    </location>
</feature>
<dbReference type="InterPro" id="IPR016162">
    <property type="entry name" value="Ald_DH_N"/>
</dbReference>
<dbReference type="PIRSF" id="PIRSF036492">
    <property type="entry name" value="ALDH"/>
    <property type="match status" value="1"/>
</dbReference>
<evidence type="ECO:0000256" key="1">
    <source>
        <dbReference type="ARBA" id="ARBA00009986"/>
    </source>
</evidence>
<feature type="domain" description="Aldehyde dehydrogenase" evidence="7">
    <location>
        <begin position="12"/>
        <end position="452"/>
    </location>
</feature>
<dbReference type="SUPFAM" id="SSF53720">
    <property type="entry name" value="ALDH-like"/>
    <property type="match status" value="1"/>
</dbReference>
<evidence type="ECO:0000313" key="9">
    <source>
        <dbReference type="Proteomes" id="UP001162811"/>
    </source>
</evidence>
<evidence type="ECO:0000256" key="6">
    <source>
        <dbReference type="RuleBase" id="RU003345"/>
    </source>
</evidence>
<dbReference type="InterPro" id="IPR015590">
    <property type="entry name" value="Aldehyde_DH_dom"/>
</dbReference>
<dbReference type="PANTHER" id="PTHR43570:SF20">
    <property type="entry name" value="ALDEHYDE DEHYDROGENASE ALDX-RELATED"/>
    <property type="match status" value="1"/>
</dbReference>
<dbReference type="PROSITE" id="PS00687">
    <property type="entry name" value="ALDEHYDE_DEHYDR_GLU"/>
    <property type="match status" value="1"/>
</dbReference>
<gene>
    <name evidence="8" type="ORF">NG900_06170</name>
</gene>
<keyword evidence="3" id="KW-0520">NAD</keyword>
<dbReference type="EMBL" id="JAMXHT010000002">
    <property type="protein sequence ID" value="MCO5397787.1"/>
    <property type="molecule type" value="Genomic_DNA"/>
</dbReference>
<dbReference type="Pfam" id="PF00171">
    <property type="entry name" value="Aldedh"/>
    <property type="match status" value="1"/>
</dbReference>
<dbReference type="InterPro" id="IPR016163">
    <property type="entry name" value="Ald_DH_C"/>
</dbReference>
<reference evidence="8" key="2">
    <citation type="journal article" date="2023" name="Front. Microbiol.">
        <title>Ralstonia chuxiongensis sp. nov., Ralstonia mojiangensis sp. nov., and Ralstonia soli sp. nov., isolated from tobacco fields, are three novel species in the family Burkholderiaceae.</title>
        <authorList>
            <person name="Lu C.H."/>
            <person name="Zhang Y.Y."/>
            <person name="Jiang N."/>
            <person name="Chen W."/>
            <person name="Shao X."/>
            <person name="Zhao Z.M."/>
            <person name="Lu W.L."/>
            <person name="Hu X."/>
            <person name="Xi Y.X."/>
            <person name="Zou S.Y."/>
            <person name="Wei Q.J."/>
            <person name="Lin Z.L."/>
            <person name="Gong L."/>
            <person name="Gai X.T."/>
            <person name="Zhang L.Q."/>
            <person name="Li J.Y."/>
            <person name="Jin Y."/>
            <person name="Xia Z.Y."/>
        </authorList>
    </citation>
    <scope>NUCLEOTIDE SEQUENCE</scope>
    <source>
        <strain evidence="8">21MJYT02-11</strain>
    </source>
</reference>
<dbReference type="PROSITE" id="PS00070">
    <property type="entry name" value="ALDEHYDE_DEHYDR_CYS"/>
    <property type="match status" value="1"/>
</dbReference>
<comment type="caution">
    <text evidence="8">The sequence shown here is derived from an EMBL/GenBank/DDBJ whole genome shotgun (WGS) entry which is preliminary data.</text>
</comment>
<dbReference type="Gene3D" id="3.40.309.10">
    <property type="entry name" value="Aldehyde Dehydrogenase, Chain A, domain 2"/>
    <property type="match status" value="1"/>
</dbReference>
<proteinExistence type="inferred from homology"/>
<name>A0ABT1AI57_9RALS</name>
<comment type="similarity">
    <text evidence="1 4 6">Belongs to the aldehyde dehydrogenase family.</text>
</comment>
<evidence type="ECO:0000256" key="5">
    <source>
        <dbReference type="PROSITE-ProRule" id="PRU10007"/>
    </source>
</evidence>
<sequence length="485" mass="53003">MKMNETLDAIQIARAELEVILRAQRAAHAADPNPDLDLRRDQLQRLAIVTERHGAELVQAIQADFGHRSAHETQLTDLLMIGTAIRHAVRHLPKWMKTRRAETALQYLPASNRLMRQPLGVVGVLSPWNYPYQLAMGPAVAAIAAGNRVMIKPSEYTPRFSALLEQIVAMHFARDELAVVNGGLEVGQAFSSLPFDHLLFTGSTTAGRQVAVAAAHNLTPVTLELGGKSPAIIDPSANLTAAARSIAFGKLLNAGQTCIAPDYVLVPHAQRDAFVGELSRAAHRMYGDSAANPDYSAIISERHFNRLHALVDEALAQGAKAHRPTFSVPSGDAAHGHARKFPPTLLLDVRPDMRVMQEEIFGPVLPIVTYSGDVDEAIAFVNERDRPLALYWYGADTDHRDRVLDRTVSGGVTINDCIWHFGQESQPFGGVGASGMGAYHGEWGFRTFSKEKPVFLQARLNGIGLLYPPYGKVFEGMVRVLKALS</sequence>
<organism evidence="8 9">
    <name type="scientific">Ralstonia soli</name>
    <dbReference type="NCBI Taxonomy" id="2953896"/>
    <lineage>
        <taxon>Bacteria</taxon>
        <taxon>Pseudomonadati</taxon>
        <taxon>Pseudomonadota</taxon>
        <taxon>Betaproteobacteria</taxon>
        <taxon>Burkholderiales</taxon>
        <taxon>Burkholderiaceae</taxon>
        <taxon>Ralstonia</taxon>
    </lineage>
</organism>
<evidence type="ECO:0000313" key="8">
    <source>
        <dbReference type="EMBL" id="MCO5397787.1"/>
    </source>
</evidence>
<dbReference type="Proteomes" id="UP001162811">
    <property type="component" value="Unassembled WGS sequence"/>
</dbReference>
<evidence type="ECO:0000256" key="3">
    <source>
        <dbReference type="ARBA" id="ARBA00023027"/>
    </source>
</evidence>
<evidence type="ECO:0000259" key="7">
    <source>
        <dbReference type="Pfam" id="PF00171"/>
    </source>
</evidence>
<dbReference type="InterPro" id="IPR016160">
    <property type="entry name" value="Ald_DH_CS_CYS"/>
</dbReference>
<protein>
    <recommendedName>
        <fullName evidence="4">Aldehyde dehydrogenase</fullName>
    </recommendedName>
</protein>
<dbReference type="CDD" id="cd07133">
    <property type="entry name" value="ALDH_CALDH_CalB"/>
    <property type="match status" value="1"/>
</dbReference>
<dbReference type="Gene3D" id="3.40.605.10">
    <property type="entry name" value="Aldehyde Dehydrogenase, Chain A, domain 1"/>
    <property type="match status" value="1"/>
</dbReference>
<reference evidence="8" key="1">
    <citation type="submission" date="2022-06" db="EMBL/GenBank/DDBJ databases">
        <authorList>
            <person name="Lu C.-H."/>
        </authorList>
    </citation>
    <scope>NUCLEOTIDE SEQUENCE</scope>
    <source>
        <strain evidence="8">21MJYT02-11</strain>
    </source>
</reference>
<dbReference type="InterPro" id="IPR012394">
    <property type="entry name" value="Aldehyde_DH_NAD(P)"/>
</dbReference>